<dbReference type="InterPro" id="IPR001611">
    <property type="entry name" value="Leu-rich_rpt"/>
</dbReference>
<evidence type="ECO:0000259" key="9">
    <source>
        <dbReference type="PROSITE" id="PS50177"/>
    </source>
</evidence>
<dbReference type="PROSITE" id="PS51450">
    <property type="entry name" value="LRR"/>
    <property type="match status" value="1"/>
</dbReference>
<dbReference type="CDD" id="cd14342">
    <property type="entry name" value="UBA_TAP-C"/>
    <property type="match status" value="1"/>
</dbReference>
<dbReference type="PANTHER" id="PTHR10662">
    <property type="entry name" value="NUCLEAR RNA EXPORT FACTOR"/>
    <property type="match status" value="1"/>
</dbReference>
<dbReference type="Pfam" id="PF09162">
    <property type="entry name" value="Tap-RNA_bind"/>
    <property type="match status" value="1"/>
</dbReference>
<comment type="similarity">
    <text evidence="2">Belongs to the NXF family.</text>
</comment>
<dbReference type="Gene3D" id="3.30.70.330">
    <property type="match status" value="1"/>
</dbReference>
<keyword evidence="5" id="KW-0677">Repeat</keyword>
<evidence type="ECO:0000313" key="11">
    <source>
        <dbReference type="Ensembl" id="ENSXETP00000106600"/>
    </source>
</evidence>
<dbReference type="SMART" id="SM00804">
    <property type="entry name" value="TAP_C"/>
    <property type="match status" value="1"/>
</dbReference>
<dbReference type="FunFam" id="3.10.450.50:FF:000004">
    <property type="entry name" value="Nuclear RNA export factor 1"/>
    <property type="match status" value="1"/>
</dbReference>
<dbReference type="InterPro" id="IPR015245">
    <property type="entry name" value="Tap_RNA-bd"/>
</dbReference>
<sequence length="729" mass="83080">MFVGVQLWAFLRRSFSLSKSSYKNLIFVRAILICVRGFGKSCARAHAHSLEGTVPPSDCEEGRGSLARSCPGLVLMLGAGYRNIAEMTMYTSGFRSRHSYLPLRVPGPPCLSLCRTAERPHLTKQFYPSMRLEVAKKKKRFRKQSWFHRRSVQLSVDGRRRVKCNFIECDRDSQGQCPLSLDESNEIEDPYEGGSHLNPSNGQLYRAKNDNTQVWFKITIPYGKDYNKDWLLNAIREECGLFFRAEQFHYVKKKAVFFVDKFATAKALLNASRKIQADQYFKIVINVTPSMYRHHGNPTLCHRDAKMGSLCPGDSLYCIQACLQKRYDDRTASLDLSNLSIDPELQSTNKCLCLNQASDAELILQLIAEHFPQLLSLDLSYNNLSSLTDFSGLSALAPQLQSMNLSYNQICQAQEINVLHKLELKELWLEGNPFLASLESTSTYYRIVMNHFPSVQILDGHFFKPGCFFGKVPRSLPQIKGSFFVNEDLRAFLVPFVSRYFTIYDSTQRQQLLPLYHENCCCSFSLPNVLLPHICVEQAKEYLKENRNLLRVKRAALRQQLMKYNRLQVVGFLCNLPRTEHDLSSFTLDVWFQTPSLIGFSVAGIFKEESPKWKKLCRSFRRSFLIVPAMEACAQILNDQLVIINSYVDQYEDKCGPASPDPGSPGSNVALCDGNMAVLRNFSESTGMKVEWALKCLEDNNWNVEQAQDVFSLLKEKGTIPQDAFQAAM</sequence>
<keyword evidence="6" id="KW-0509">mRNA transport</keyword>
<dbReference type="Gene3D" id="1.10.8.10">
    <property type="entry name" value="DNA helicase RuvA subunit, C-terminal domain"/>
    <property type="match status" value="1"/>
</dbReference>
<dbReference type="PROSITE" id="PS50177">
    <property type="entry name" value="NTF2_DOMAIN"/>
    <property type="match status" value="1"/>
</dbReference>
<evidence type="ECO:0000259" key="10">
    <source>
        <dbReference type="PROSITE" id="PS51281"/>
    </source>
</evidence>
<dbReference type="Bgee" id="ENSXETG00000022637">
    <property type="expression patterns" value="Expressed in testis and 11 other cell types or tissues"/>
</dbReference>
<dbReference type="InterPro" id="IPR012677">
    <property type="entry name" value="Nucleotide-bd_a/b_plait_sf"/>
</dbReference>
<dbReference type="SUPFAM" id="SSF46934">
    <property type="entry name" value="UBA-like"/>
    <property type="match status" value="1"/>
</dbReference>
<evidence type="ECO:0000256" key="8">
    <source>
        <dbReference type="ARBA" id="ARBA00023242"/>
    </source>
</evidence>
<evidence type="ECO:0000256" key="3">
    <source>
        <dbReference type="ARBA" id="ARBA00022448"/>
    </source>
</evidence>
<dbReference type="InterPro" id="IPR005637">
    <property type="entry name" value="TAP_C_dom"/>
</dbReference>
<dbReference type="InterPro" id="IPR030217">
    <property type="entry name" value="NXF_fam"/>
</dbReference>
<dbReference type="InterPro" id="IPR009060">
    <property type="entry name" value="UBA-like_sf"/>
</dbReference>
<reference evidence="11" key="1">
    <citation type="journal article" date="2010" name="Science">
        <title>The genome of the Western clawed frog Xenopus tropicalis.</title>
        <authorList>
            <person name="Hellsten U."/>
            <person name="Harland R.M."/>
            <person name="Gilchrist M.J."/>
            <person name="Hendrix D."/>
            <person name="Jurka J."/>
            <person name="Kapitonov V."/>
            <person name="Ovcharenko I."/>
            <person name="Putnam N.H."/>
            <person name="Shu S."/>
            <person name="Taher L."/>
            <person name="Blitz I.L."/>
            <person name="Blumberg B."/>
            <person name="Dichmann D.S."/>
            <person name="Dubchak I."/>
            <person name="Amaya E."/>
            <person name="Detter J.C."/>
            <person name="Fletcher R."/>
            <person name="Gerhard D.S."/>
            <person name="Goodstein D."/>
            <person name="Graves T."/>
            <person name="Grigoriev I.V."/>
            <person name="Grimwood J."/>
            <person name="Kawashima T."/>
            <person name="Lindquist E."/>
            <person name="Lucas S.M."/>
            <person name="Mead P.E."/>
            <person name="Mitros T."/>
            <person name="Ogino H."/>
            <person name="Ohta Y."/>
            <person name="Poliakov A.V."/>
            <person name="Pollet N."/>
            <person name="Robert J."/>
            <person name="Salamov A."/>
            <person name="Sater A.K."/>
            <person name="Schmutz J."/>
            <person name="Terry A."/>
            <person name="Vize P.D."/>
            <person name="Warren W.C."/>
            <person name="Wells D."/>
            <person name="Wills A."/>
            <person name="Wilson R.K."/>
            <person name="Zimmerman L.B."/>
            <person name="Zorn A.M."/>
            <person name="Grainger R."/>
            <person name="Grammer T."/>
            <person name="Khokha M.K."/>
            <person name="Richardson P.M."/>
            <person name="Rokhsar D.S."/>
        </authorList>
    </citation>
    <scope>NUCLEOTIDE SEQUENCE [LARGE SCALE GENOMIC DNA]</scope>
    <source>
        <strain evidence="11">Nigerian</strain>
    </source>
</reference>
<dbReference type="SUPFAM" id="SSF52058">
    <property type="entry name" value="L domain-like"/>
    <property type="match status" value="1"/>
</dbReference>
<dbReference type="InterPro" id="IPR018222">
    <property type="entry name" value="Nuclear_transport_factor_2_euk"/>
</dbReference>
<dbReference type="PROSITE" id="PS51281">
    <property type="entry name" value="TAP_C"/>
    <property type="match status" value="1"/>
</dbReference>
<dbReference type="SUPFAM" id="SSF54427">
    <property type="entry name" value="NTF2-like"/>
    <property type="match status" value="1"/>
</dbReference>
<keyword evidence="8" id="KW-0539">Nucleus</keyword>
<accession>A0A803JFA4</accession>
<dbReference type="GO" id="GO:0005654">
    <property type="term" value="C:nucleoplasm"/>
    <property type="evidence" value="ECO:0007669"/>
    <property type="project" value="UniProtKB-SubCell"/>
</dbReference>
<dbReference type="GeneTree" id="ENSGT00390000007539"/>
<evidence type="ECO:0000256" key="1">
    <source>
        <dbReference type="ARBA" id="ARBA00004642"/>
    </source>
</evidence>
<dbReference type="InterPro" id="IPR035979">
    <property type="entry name" value="RBD_domain_sf"/>
</dbReference>
<dbReference type="Pfam" id="PF24048">
    <property type="entry name" value="LRR_NXF1-5"/>
    <property type="match status" value="1"/>
</dbReference>
<name>A0A803JFA4_XENTR</name>
<dbReference type="Ensembl" id="ENSXETT00000116496">
    <property type="protein sequence ID" value="ENSXETP00000106600"/>
    <property type="gene ID" value="ENSXETG00000022637"/>
</dbReference>
<dbReference type="SUPFAM" id="SSF54928">
    <property type="entry name" value="RNA-binding domain, RBD"/>
    <property type="match status" value="1"/>
</dbReference>
<comment type="subcellular location">
    <subcellularLocation>
        <location evidence="1">Nucleus</location>
        <location evidence="1">Nucleoplasm</location>
    </subcellularLocation>
</comment>
<feature type="domain" description="TAP-C" evidence="10">
    <location>
        <begin position="673"/>
        <end position="728"/>
    </location>
</feature>
<dbReference type="AlphaFoldDB" id="A0A803JFA4"/>
<dbReference type="PANTHER" id="PTHR10662:SF50">
    <property type="entry name" value="NUCLEAR RNA EXPORT FACTOR 1"/>
    <property type="match status" value="1"/>
</dbReference>
<proteinExistence type="inferred from homology"/>
<feature type="domain" description="NTF2" evidence="9">
    <location>
        <begin position="492"/>
        <end position="643"/>
    </location>
</feature>
<dbReference type="InterPro" id="IPR002075">
    <property type="entry name" value="NTF2_dom"/>
</dbReference>
<evidence type="ECO:0000256" key="4">
    <source>
        <dbReference type="ARBA" id="ARBA00022614"/>
    </source>
</evidence>
<reference evidence="11" key="2">
    <citation type="submission" date="2021-03" db="UniProtKB">
        <authorList>
            <consortium name="Ensembl"/>
        </authorList>
    </citation>
    <scope>IDENTIFICATION</scope>
</reference>
<dbReference type="FunFam" id="1.10.8.10:FF:000018">
    <property type="entry name" value="Nuclear RNA export factor 1"/>
    <property type="match status" value="1"/>
</dbReference>
<evidence type="ECO:0000256" key="6">
    <source>
        <dbReference type="ARBA" id="ARBA00022816"/>
    </source>
</evidence>
<keyword evidence="7" id="KW-0694">RNA-binding</keyword>
<evidence type="ECO:0000256" key="5">
    <source>
        <dbReference type="ARBA" id="ARBA00022737"/>
    </source>
</evidence>
<dbReference type="Gene3D" id="3.10.450.50">
    <property type="match status" value="1"/>
</dbReference>
<dbReference type="GO" id="GO:0005635">
    <property type="term" value="C:nuclear envelope"/>
    <property type="evidence" value="ECO:0007669"/>
    <property type="project" value="UniProtKB-ARBA"/>
</dbReference>
<dbReference type="GO" id="GO:0006406">
    <property type="term" value="P:mRNA export from nucleus"/>
    <property type="evidence" value="ECO:0007669"/>
    <property type="project" value="InterPro"/>
</dbReference>
<keyword evidence="3" id="KW-0813">Transport</keyword>
<dbReference type="InterPro" id="IPR032710">
    <property type="entry name" value="NTF2-like_dom_sf"/>
</dbReference>
<dbReference type="Gene3D" id="3.80.10.10">
    <property type="entry name" value="Ribonuclease Inhibitor"/>
    <property type="match status" value="1"/>
</dbReference>
<dbReference type="Pfam" id="PF22602">
    <property type="entry name" value="NXF_NTF2"/>
    <property type="match status" value="1"/>
</dbReference>
<dbReference type="GO" id="GO:0005737">
    <property type="term" value="C:cytoplasm"/>
    <property type="evidence" value="ECO:0007669"/>
    <property type="project" value="InterPro"/>
</dbReference>
<dbReference type="InParanoid" id="A0A803JFA4"/>
<keyword evidence="4" id="KW-0433">Leucine-rich repeat</keyword>
<dbReference type="FunFam" id="3.80.10.10:FF:000384">
    <property type="entry name" value="Nuclear RNA export factor 1"/>
    <property type="match status" value="1"/>
</dbReference>
<dbReference type="GO" id="GO:0003723">
    <property type="term" value="F:RNA binding"/>
    <property type="evidence" value="ECO:0007669"/>
    <property type="project" value="UniProtKB-KW"/>
</dbReference>
<evidence type="ECO:0000256" key="7">
    <source>
        <dbReference type="ARBA" id="ARBA00022884"/>
    </source>
</evidence>
<evidence type="ECO:0000256" key="2">
    <source>
        <dbReference type="ARBA" id="ARBA00009285"/>
    </source>
</evidence>
<organism evidence="11">
    <name type="scientific">Xenopus tropicalis</name>
    <name type="common">Western clawed frog</name>
    <name type="synonym">Silurana tropicalis</name>
    <dbReference type="NCBI Taxonomy" id="8364"/>
    <lineage>
        <taxon>Eukaryota</taxon>
        <taxon>Metazoa</taxon>
        <taxon>Chordata</taxon>
        <taxon>Craniata</taxon>
        <taxon>Vertebrata</taxon>
        <taxon>Euteleostomi</taxon>
        <taxon>Amphibia</taxon>
        <taxon>Batrachia</taxon>
        <taxon>Anura</taxon>
        <taxon>Pipoidea</taxon>
        <taxon>Pipidae</taxon>
        <taxon>Xenopodinae</taxon>
        <taxon>Xenopus</taxon>
        <taxon>Silurana</taxon>
    </lineage>
</organism>
<dbReference type="InterPro" id="IPR057125">
    <property type="entry name" value="NXF1/2/3/5-like_LRR"/>
</dbReference>
<protein>
    <submittedName>
        <fullName evidence="11">Uncharacterized protein</fullName>
    </submittedName>
</protein>
<dbReference type="InterPro" id="IPR032675">
    <property type="entry name" value="LRR_dom_sf"/>
</dbReference>
<dbReference type="Pfam" id="PF03943">
    <property type="entry name" value="TAP_C"/>
    <property type="match status" value="1"/>
</dbReference>